<keyword evidence="4" id="KW-0342">GTP-binding</keyword>
<protein>
    <submittedName>
        <fullName evidence="7">Immunity-related GTPase family</fullName>
    </submittedName>
</protein>
<keyword evidence="8" id="KW-1185">Reference proteome</keyword>
<evidence type="ECO:0000256" key="5">
    <source>
        <dbReference type="SAM" id="Phobius"/>
    </source>
</evidence>
<evidence type="ECO:0000313" key="8">
    <source>
        <dbReference type="Proteomes" id="UP001059041"/>
    </source>
</evidence>
<evidence type="ECO:0000256" key="3">
    <source>
        <dbReference type="ARBA" id="ARBA00022801"/>
    </source>
</evidence>
<evidence type="ECO:0000256" key="4">
    <source>
        <dbReference type="ARBA" id="ARBA00023134"/>
    </source>
</evidence>
<dbReference type="AlphaFoldDB" id="A0A9W7WQA9"/>
<proteinExistence type="inferred from homology"/>
<feature type="transmembrane region" description="Helical" evidence="5">
    <location>
        <begin position="248"/>
        <end position="271"/>
    </location>
</feature>
<dbReference type="EMBL" id="JAFHDT010000008">
    <property type="protein sequence ID" value="KAI7806402.1"/>
    <property type="molecule type" value="Genomic_DNA"/>
</dbReference>
<keyword evidence="5" id="KW-0472">Membrane</keyword>
<dbReference type="InterPro" id="IPR027417">
    <property type="entry name" value="P-loop_NTPase"/>
</dbReference>
<dbReference type="Gene3D" id="3.40.50.300">
    <property type="entry name" value="P-loop containing nucleotide triphosphate hydrolases"/>
    <property type="match status" value="1"/>
</dbReference>
<keyword evidence="5" id="KW-0812">Transmembrane</keyword>
<gene>
    <name evidence="7" type="ORF">IRJ41_005293</name>
</gene>
<dbReference type="GO" id="GO:0016020">
    <property type="term" value="C:membrane"/>
    <property type="evidence" value="ECO:0007669"/>
    <property type="project" value="InterPro"/>
</dbReference>
<dbReference type="FunFam" id="3.40.50.300:FF:000541">
    <property type="entry name" value="Immunity related GTPase M"/>
    <property type="match status" value="1"/>
</dbReference>
<evidence type="ECO:0000313" key="7">
    <source>
        <dbReference type="EMBL" id="KAI7806402.1"/>
    </source>
</evidence>
<dbReference type="InterPro" id="IPR030385">
    <property type="entry name" value="G_IRG_dom"/>
</dbReference>
<sequence length="387" mass="43331">MADCSASMDFSGALQRLGEHDPSAAVAKAKEQLDFLDNVTLNIAVTGETGAGKSAFINAIRGLDDDEDMSAPTGITDTTNEVTVYTHPTKPNVKLWDLPGIGMPSLKADQYLKKVKFETYDLFIIVSSTRFKENDVFLAKEMKKKHKHFYFVRSKIDNDINSAARSKNFDEQQLLYTIREDCRRNLKEVGNPEVFLISSYDLGKYDFQNLVDTIELELSEQKRFALVQSLPVCSLAMLKKKKIIMENFIMVAAIASGMGGYLSIPFLSLAFEKSVLVAFFTGCHHAFGLNEKSIEKLSERVNKPVSQLKLPIKSPFTLALMDKIRLVPPIAPTCPVTDVENLLDMKLFVKRFQNASQAFKHTYTLLSQGLDDMVDDMTQILRVAGLD</sequence>
<dbReference type="Pfam" id="PF05049">
    <property type="entry name" value="IIGP"/>
    <property type="match status" value="1"/>
</dbReference>
<evidence type="ECO:0000259" key="6">
    <source>
        <dbReference type="PROSITE" id="PS51716"/>
    </source>
</evidence>
<dbReference type="PANTHER" id="PTHR32341">
    <property type="entry name" value="INTERFERON-INDUCIBLE GTPASE"/>
    <property type="match status" value="1"/>
</dbReference>
<dbReference type="Proteomes" id="UP001059041">
    <property type="component" value="Linkage Group LG8"/>
</dbReference>
<feature type="domain" description="IRG-type G" evidence="6">
    <location>
        <begin position="39"/>
        <end position="217"/>
    </location>
</feature>
<accession>A0A9W7WQA9</accession>
<keyword evidence="3" id="KW-0378">Hydrolase</keyword>
<dbReference type="InterPro" id="IPR051515">
    <property type="entry name" value="IRG"/>
</dbReference>
<dbReference type="SUPFAM" id="SSF52540">
    <property type="entry name" value="P-loop containing nucleoside triphosphate hydrolases"/>
    <property type="match status" value="1"/>
</dbReference>
<organism evidence="7 8">
    <name type="scientific">Triplophysa rosa</name>
    <name type="common">Cave loach</name>
    <dbReference type="NCBI Taxonomy" id="992332"/>
    <lineage>
        <taxon>Eukaryota</taxon>
        <taxon>Metazoa</taxon>
        <taxon>Chordata</taxon>
        <taxon>Craniata</taxon>
        <taxon>Vertebrata</taxon>
        <taxon>Euteleostomi</taxon>
        <taxon>Actinopterygii</taxon>
        <taxon>Neopterygii</taxon>
        <taxon>Teleostei</taxon>
        <taxon>Ostariophysi</taxon>
        <taxon>Cypriniformes</taxon>
        <taxon>Nemacheilidae</taxon>
        <taxon>Triplophysa</taxon>
    </lineage>
</organism>
<evidence type="ECO:0000256" key="1">
    <source>
        <dbReference type="ARBA" id="ARBA00005429"/>
    </source>
</evidence>
<dbReference type="InterPro" id="IPR007743">
    <property type="entry name" value="Immunity-related_GTPase-like"/>
</dbReference>
<evidence type="ECO:0000256" key="2">
    <source>
        <dbReference type="ARBA" id="ARBA00022741"/>
    </source>
</evidence>
<comment type="caution">
    <text evidence="7">The sequence shown here is derived from an EMBL/GenBank/DDBJ whole genome shotgun (WGS) entry which is preliminary data.</text>
</comment>
<keyword evidence="5" id="KW-1133">Transmembrane helix</keyword>
<dbReference type="PROSITE" id="PS51716">
    <property type="entry name" value="G_IRG"/>
    <property type="match status" value="1"/>
</dbReference>
<dbReference type="PANTHER" id="PTHR32341:SF10">
    <property type="entry name" value="INTERFERON-INDUCIBLE GTPASE 5"/>
    <property type="match status" value="1"/>
</dbReference>
<name>A0A9W7WQA9_TRIRA</name>
<comment type="similarity">
    <text evidence="1">Belongs to the TRAFAC class dynamin-like GTPase superfamily. IRG family.</text>
</comment>
<dbReference type="GO" id="GO:0016787">
    <property type="term" value="F:hydrolase activity"/>
    <property type="evidence" value="ECO:0007669"/>
    <property type="project" value="UniProtKB-KW"/>
</dbReference>
<keyword evidence="2" id="KW-0547">Nucleotide-binding</keyword>
<dbReference type="GO" id="GO:0005525">
    <property type="term" value="F:GTP binding"/>
    <property type="evidence" value="ECO:0007669"/>
    <property type="project" value="UniProtKB-KW"/>
</dbReference>
<reference evidence="7" key="1">
    <citation type="submission" date="2021-02" db="EMBL/GenBank/DDBJ databases">
        <title>Comparative genomics reveals that relaxation of natural selection precedes convergent phenotypic evolution of cavefish.</title>
        <authorList>
            <person name="Peng Z."/>
        </authorList>
    </citation>
    <scope>NUCLEOTIDE SEQUENCE</scope>
    <source>
        <tissue evidence="7">Muscle</tissue>
    </source>
</reference>